<evidence type="ECO:0000256" key="2">
    <source>
        <dbReference type="SAM" id="SignalP"/>
    </source>
</evidence>
<feature type="signal peptide" evidence="2">
    <location>
        <begin position="1"/>
        <end position="27"/>
    </location>
</feature>
<reference evidence="3" key="2">
    <citation type="submission" date="2021-04" db="EMBL/GenBank/DDBJ databases">
        <authorList>
            <person name="Gilroy R."/>
        </authorList>
    </citation>
    <scope>NUCLEOTIDE SEQUENCE</scope>
    <source>
        <strain evidence="3">ChiHjej12B11-16260</strain>
    </source>
</reference>
<dbReference type="Pfam" id="PF16427">
    <property type="entry name" value="DUF5024"/>
    <property type="match status" value="1"/>
</dbReference>
<proteinExistence type="predicted"/>
<dbReference type="Proteomes" id="UP000824246">
    <property type="component" value="Unassembled WGS sequence"/>
</dbReference>
<dbReference type="InterPro" id="IPR032205">
    <property type="entry name" value="DUF5024"/>
</dbReference>
<gene>
    <name evidence="3" type="ORF">H9982_01635</name>
</gene>
<dbReference type="AlphaFoldDB" id="A0A9D1VQ43"/>
<protein>
    <submittedName>
        <fullName evidence="3">DUF5024 domain-containing protein</fullName>
    </submittedName>
</protein>
<keyword evidence="1" id="KW-0175">Coiled coil</keyword>
<comment type="caution">
    <text evidence="3">The sequence shown here is derived from an EMBL/GenBank/DDBJ whole genome shotgun (WGS) entry which is preliminary data.</text>
</comment>
<feature type="chain" id="PRO_5039666866" evidence="2">
    <location>
        <begin position="28"/>
        <end position="200"/>
    </location>
</feature>
<name>A0A9D1VQ43_9BACT</name>
<evidence type="ECO:0000313" key="3">
    <source>
        <dbReference type="EMBL" id="HIX44901.1"/>
    </source>
</evidence>
<reference evidence="3" key="1">
    <citation type="journal article" date="2021" name="PeerJ">
        <title>Extensive microbial diversity within the chicken gut microbiome revealed by metagenomics and culture.</title>
        <authorList>
            <person name="Gilroy R."/>
            <person name="Ravi A."/>
            <person name="Getino M."/>
            <person name="Pursley I."/>
            <person name="Horton D.L."/>
            <person name="Alikhan N.F."/>
            <person name="Baker D."/>
            <person name="Gharbi K."/>
            <person name="Hall N."/>
            <person name="Watson M."/>
            <person name="Adriaenssens E.M."/>
            <person name="Foster-Nyarko E."/>
            <person name="Jarju S."/>
            <person name="Secka A."/>
            <person name="Antonio M."/>
            <person name="Oren A."/>
            <person name="Chaudhuri R.R."/>
            <person name="La Ragione R."/>
            <person name="Hildebrand F."/>
            <person name="Pallen M.J."/>
        </authorList>
    </citation>
    <scope>NUCLEOTIDE SEQUENCE</scope>
    <source>
        <strain evidence="3">ChiHjej12B11-16260</strain>
    </source>
</reference>
<accession>A0A9D1VQ43</accession>
<evidence type="ECO:0000313" key="4">
    <source>
        <dbReference type="Proteomes" id="UP000824246"/>
    </source>
</evidence>
<keyword evidence="2" id="KW-0732">Signal</keyword>
<organism evidence="3 4">
    <name type="scientific">Candidatus Barnesiella excrementipullorum</name>
    <dbReference type="NCBI Taxonomy" id="2838479"/>
    <lineage>
        <taxon>Bacteria</taxon>
        <taxon>Pseudomonadati</taxon>
        <taxon>Bacteroidota</taxon>
        <taxon>Bacteroidia</taxon>
        <taxon>Bacteroidales</taxon>
        <taxon>Barnesiellaceae</taxon>
        <taxon>Barnesiella</taxon>
    </lineage>
</organism>
<dbReference type="EMBL" id="DXFB01000040">
    <property type="protein sequence ID" value="HIX44901.1"/>
    <property type="molecule type" value="Genomic_DNA"/>
</dbReference>
<feature type="coiled-coil region" evidence="1">
    <location>
        <begin position="166"/>
        <end position="197"/>
    </location>
</feature>
<sequence length="200" mass="22962">MKTSCIKLLAAVLLLPLCSCHTTQLSAQAHIDKVVAKLEKNDKIEKSVVNNRNPKNGDLQRRIESYSFKDAKLTAELIDAFEQDENNAVKSAISRNGKNISYAFVFNKKKITISYYLSSSNGYTNLSIIKKSDDYEPGHSYSPSYDYYYNLGDFDAIDWESIVLQNPLTQKERDKLNKQIENARKELERLSQKYKYEGRP</sequence>
<evidence type="ECO:0000256" key="1">
    <source>
        <dbReference type="SAM" id="Coils"/>
    </source>
</evidence>